<dbReference type="Proteomes" id="UP000015089">
    <property type="component" value="Segment"/>
</dbReference>
<proteinExistence type="predicted"/>
<reference evidence="1 2" key="1">
    <citation type="journal article" date="2014" name="Virology">
        <title>The genome, proteome and phylogenetic analysis of Sinorhizobium meliloti phage PhiM12, the founder of a new group of T4-superfamily phages.</title>
        <authorList>
            <person name="Brewer T.E."/>
            <person name="Elizabeth Stroupe M."/>
            <person name="Jones K.M."/>
        </authorList>
    </citation>
    <scope>NUCLEOTIDE SEQUENCE [LARGE SCALE GENOMIC DNA]</scope>
</reference>
<reference evidence="1 2" key="2">
    <citation type="journal article" date="2014" name="Virology">
        <title>The structure of Sinorhizobium meliloti phage PhiM12, which has a novel T=19l triangulation number and is the founder of a new group of T4-superfamily phages.</title>
        <authorList>
            <person name="Stroupe M.E."/>
            <person name="Brewer T.E."/>
            <person name="Sousa D.R."/>
            <person name="Jones K.M."/>
        </authorList>
    </citation>
    <scope>NUCLEOTIDE SEQUENCE [LARGE SCALE GENOMIC DNA]</scope>
</reference>
<evidence type="ECO:0000313" key="1">
    <source>
        <dbReference type="EMBL" id="AIF27790.1"/>
    </source>
</evidence>
<keyword evidence="2" id="KW-1185">Reference proteome</keyword>
<evidence type="ECO:0000313" key="2">
    <source>
        <dbReference type="Proteomes" id="UP000015089"/>
    </source>
</evidence>
<name>A0A068NXE9_9CAUD</name>
<organism evidence="1 2">
    <name type="scientific">Sinorhizobium phage phiM12</name>
    <dbReference type="NCBI Taxonomy" id="1357423"/>
    <lineage>
        <taxon>Viruses</taxon>
        <taxon>Duplodnaviria</taxon>
        <taxon>Heunggongvirae</taxon>
        <taxon>Uroviricota</taxon>
        <taxon>Caudoviricetes</taxon>
        <taxon>Emdodecavirus</taxon>
        <taxon>Emdodecavirus M12</taxon>
    </lineage>
</organism>
<dbReference type="KEGG" id="vg:24423060"/>
<dbReference type="GeneID" id="24423060"/>
<dbReference type="EMBL" id="KF381361">
    <property type="protein sequence ID" value="AIF27790.1"/>
    <property type="molecule type" value="Genomic_DNA"/>
</dbReference>
<accession>A0A068NXE9</accession>
<sequence length="42" mass="4685">MEILTYVNPATFANLIGFLDGLALDFSWRLWLAAFINAHSDG</sequence>
<dbReference type="RefSeq" id="YP_009143294.1">
    <property type="nucleotide sequence ID" value="NC_027204.1"/>
</dbReference>
<gene>
    <name evidence="1" type="ORF">SmphiM12_503</name>
</gene>
<protein>
    <submittedName>
        <fullName evidence="1">Uncharacterized protein</fullName>
    </submittedName>
</protein>